<comment type="caution">
    <text evidence="2">The sequence shown here is derived from an EMBL/GenBank/DDBJ whole genome shotgun (WGS) entry which is preliminary data.</text>
</comment>
<feature type="domain" description="DUF6594" evidence="1">
    <location>
        <begin position="4"/>
        <end position="96"/>
    </location>
</feature>
<evidence type="ECO:0000313" key="2">
    <source>
        <dbReference type="EMBL" id="KAL2045581.1"/>
    </source>
</evidence>
<dbReference type="Proteomes" id="UP001590950">
    <property type="component" value="Unassembled WGS sequence"/>
</dbReference>
<dbReference type="PANTHER" id="PTHR34502:SF5">
    <property type="entry name" value="DUF6594 DOMAIN-CONTAINING PROTEIN"/>
    <property type="match status" value="1"/>
</dbReference>
<keyword evidence="3" id="KW-1185">Reference proteome</keyword>
<dbReference type="PANTHER" id="PTHR34502">
    <property type="entry name" value="DUF6594 DOMAIN-CONTAINING PROTEIN-RELATED"/>
    <property type="match status" value="1"/>
</dbReference>
<protein>
    <recommendedName>
        <fullName evidence="1">DUF6594 domain-containing protein</fullName>
    </recommendedName>
</protein>
<evidence type="ECO:0000259" key="1">
    <source>
        <dbReference type="Pfam" id="PF20237"/>
    </source>
</evidence>
<dbReference type="Pfam" id="PF20237">
    <property type="entry name" value="DUF6594"/>
    <property type="match status" value="1"/>
</dbReference>
<name>A0ABR4AJA0_9LECA</name>
<dbReference type="InterPro" id="IPR046529">
    <property type="entry name" value="DUF6594"/>
</dbReference>
<organism evidence="2 3">
    <name type="scientific">Stereocaulon virgatum</name>
    <dbReference type="NCBI Taxonomy" id="373712"/>
    <lineage>
        <taxon>Eukaryota</taxon>
        <taxon>Fungi</taxon>
        <taxon>Dikarya</taxon>
        <taxon>Ascomycota</taxon>
        <taxon>Pezizomycotina</taxon>
        <taxon>Lecanoromycetes</taxon>
        <taxon>OSLEUM clade</taxon>
        <taxon>Lecanoromycetidae</taxon>
        <taxon>Lecanorales</taxon>
        <taxon>Lecanorineae</taxon>
        <taxon>Stereocaulaceae</taxon>
        <taxon>Stereocaulon</taxon>
    </lineage>
</organism>
<dbReference type="EMBL" id="JBEFKJ010000006">
    <property type="protein sequence ID" value="KAL2045581.1"/>
    <property type="molecule type" value="Genomic_DNA"/>
</dbReference>
<gene>
    <name evidence="2" type="ORF">N7G274_002009</name>
</gene>
<reference evidence="2 3" key="1">
    <citation type="submission" date="2024-09" db="EMBL/GenBank/DDBJ databases">
        <title>Rethinking Asexuality: The Enigmatic Case of Functional Sexual Genes in Lepraria (Stereocaulaceae).</title>
        <authorList>
            <person name="Doellman M."/>
            <person name="Sun Y."/>
            <person name="Barcenas-Pena A."/>
            <person name="Lumbsch H.T."/>
            <person name="Grewe F."/>
        </authorList>
    </citation>
    <scope>NUCLEOTIDE SEQUENCE [LARGE SCALE GENOMIC DNA]</scope>
    <source>
        <strain evidence="2 3">Mercado 3170</strain>
    </source>
</reference>
<accession>A0ABR4AJA0</accession>
<sequence length="98" mass="11569">MEGYAKLSSLIATDSEFAIYRRFGALNAQNLLYYKAELISVEDNLEHLAESDRCSQDKDKRLYTENWFELSRAKAGKRQQTKKFDMIRKTLKQYNSYI</sequence>
<evidence type="ECO:0000313" key="3">
    <source>
        <dbReference type="Proteomes" id="UP001590950"/>
    </source>
</evidence>
<proteinExistence type="predicted"/>